<evidence type="ECO:0000256" key="1">
    <source>
        <dbReference type="ARBA" id="ARBA00004167"/>
    </source>
</evidence>
<dbReference type="InterPro" id="IPR000719">
    <property type="entry name" value="Prot_kinase_dom"/>
</dbReference>
<dbReference type="Proteomes" id="UP001652623">
    <property type="component" value="Chromosome 1"/>
</dbReference>
<keyword evidence="8" id="KW-0677">Repeat</keyword>
<keyword evidence="4" id="KW-0433">Leucine-rich repeat</keyword>
<dbReference type="CDD" id="cd14066">
    <property type="entry name" value="STKc_IRAK"/>
    <property type="match status" value="1"/>
</dbReference>
<dbReference type="PROSITE" id="PS00108">
    <property type="entry name" value="PROTEIN_KINASE_ST"/>
    <property type="match status" value="1"/>
</dbReference>
<feature type="binding site" evidence="16">
    <location>
        <position position="641"/>
    </location>
    <ligand>
        <name>ATP</name>
        <dbReference type="ChEBI" id="CHEBI:30616"/>
    </ligand>
</feature>
<dbReference type="EC" id="2.7.11.1" evidence="2"/>
<evidence type="ECO:0000259" key="18">
    <source>
        <dbReference type="PROSITE" id="PS50011"/>
    </source>
</evidence>
<keyword evidence="10" id="KW-0418">Kinase</keyword>
<reference evidence="20" key="1">
    <citation type="submission" date="2025-08" db="UniProtKB">
        <authorList>
            <consortium name="RefSeq"/>
        </authorList>
    </citation>
    <scope>IDENTIFICATION</scope>
    <source>
        <tissue evidence="20">Seedling</tissue>
    </source>
</reference>
<evidence type="ECO:0000256" key="16">
    <source>
        <dbReference type="PROSITE-ProRule" id="PRU10141"/>
    </source>
</evidence>
<evidence type="ECO:0000256" key="4">
    <source>
        <dbReference type="ARBA" id="ARBA00022614"/>
    </source>
</evidence>
<dbReference type="InterPro" id="IPR011009">
    <property type="entry name" value="Kinase-like_dom_sf"/>
</dbReference>
<dbReference type="InterPro" id="IPR001245">
    <property type="entry name" value="Ser-Thr/Tyr_kinase_cat_dom"/>
</dbReference>
<organism evidence="19 20">
    <name type="scientific">Ziziphus jujuba</name>
    <name type="common">Chinese jujube</name>
    <name type="synonym">Ziziphus sativa</name>
    <dbReference type="NCBI Taxonomy" id="326968"/>
    <lineage>
        <taxon>Eukaryota</taxon>
        <taxon>Viridiplantae</taxon>
        <taxon>Streptophyta</taxon>
        <taxon>Embryophyta</taxon>
        <taxon>Tracheophyta</taxon>
        <taxon>Spermatophyta</taxon>
        <taxon>Magnoliopsida</taxon>
        <taxon>eudicotyledons</taxon>
        <taxon>Gunneridae</taxon>
        <taxon>Pentapetalae</taxon>
        <taxon>rosids</taxon>
        <taxon>fabids</taxon>
        <taxon>Rosales</taxon>
        <taxon>Rhamnaceae</taxon>
        <taxon>Paliureae</taxon>
        <taxon>Ziziphus</taxon>
    </lineage>
</organism>
<dbReference type="Pfam" id="PF07714">
    <property type="entry name" value="PK_Tyr_Ser-Thr"/>
    <property type="match status" value="1"/>
</dbReference>
<comment type="catalytic activity">
    <reaction evidence="14">
        <text>L-threonyl-[protein] + ATP = O-phospho-L-threonyl-[protein] + ADP + H(+)</text>
        <dbReference type="Rhea" id="RHEA:46608"/>
        <dbReference type="Rhea" id="RHEA-COMP:11060"/>
        <dbReference type="Rhea" id="RHEA-COMP:11605"/>
        <dbReference type="ChEBI" id="CHEBI:15378"/>
        <dbReference type="ChEBI" id="CHEBI:30013"/>
        <dbReference type="ChEBI" id="CHEBI:30616"/>
        <dbReference type="ChEBI" id="CHEBI:61977"/>
        <dbReference type="ChEBI" id="CHEBI:456216"/>
        <dbReference type="EC" id="2.7.11.1"/>
    </reaction>
</comment>
<keyword evidence="11 16" id="KW-0067">ATP-binding</keyword>
<dbReference type="Gene3D" id="3.30.200.20">
    <property type="entry name" value="Phosphorylase Kinase, domain 1"/>
    <property type="match status" value="1"/>
</dbReference>
<keyword evidence="6 17" id="KW-0812">Transmembrane</keyword>
<dbReference type="Gene3D" id="3.80.10.10">
    <property type="entry name" value="Ribonuclease Inhibitor"/>
    <property type="match status" value="1"/>
</dbReference>
<proteinExistence type="predicted"/>
<evidence type="ECO:0000256" key="17">
    <source>
        <dbReference type="SAM" id="Phobius"/>
    </source>
</evidence>
<evidence type="ECO:0000256" key="14">
    <source>
        <dbReference type="ARBA" id="ARBA00047899"/>
    </source>
</evidence>
<accession>A0ABM4A138</accession>
<dbReference type="SUPFAM" id="SSF52058">
    <property type="entry name" value="L domain-like"/>
    <property type="match status" value="1"/>
</dbReference>
<keyword evidence="12 17" id="KW-1133">Transmembrane helix</keyword>
<comment type="subcellular location">
    <subcellularLocation>
        <location evidence="1">Membrane</location>
        <topology evidence="1">Single-pass membrane protein</topology>
    </subcellularLocation>
</comment>
<keyword evidence="9 16" id="KW-0547">Nucleotide-binding</keyword>
<sequence length="926" mass="104086">MVAIGDIKMVRDHDEVNVRRSWTSFNIHERVDVRGDCAERFPNQEEYEKLNNINQYENYNAARDDVSIQLDCFISLDCGLPKDTRYTEPTTKIDYISDAPFISSGISKSILPEYKATNQQQQVALVRSFPQGSRNCYKLDVKRAVKYLIRATFLYGNYDDQNRLPKFDLHLGANYWITVNFSSASSIVMKEIIHITSNSNHHLQICLVNTDYGTPFISALELRPLKNSSYVTKTGSLALDRRLDTGSTANQSYRHPYDVWDRLWTPYTQKDWSTVTTSLTVNYAQVSIDFQPPSIVMSTCAMPLNASAPLEFHYWEPRDESSQYYIYFHFAELQQLQSNQSRAFEIVLNGIKWYKEDFVPSYLKSFAVYSTGASTNSNYSFSFVRSKNSTLPPILNAVEVYTVIEFSQQETDQDDVDAINNIKSSYGISRNWQGDPCTPVAFLWAGLNCNYKDFDTPRIISLNLSSSGLTGEITSFISSFTMLESLDLSNNSLTGPVPDFLTQLQNLRVLNLKRNMLRGSVPAELIEKSHYGFLSLRVGENKHLCASNPCKKKNNILIALVSSIGALVVLLNAAAIFVFLKRKKQEGARSTFENNSLEHKKRQFTYSEILDITNNFERTLGKGGFGTVYHGLIEGTEVAVKMLSSSSVQGYQQFQAEVKLLMRVYHGNLTSLVGYCKEGTNMALIYEYMANGNLESYLSTGDGTENVISWRGRLQIALDAAQGLEYLHNGCKPPIIHRDVKTSNILLTHNFQGKLADFGLSRIFPTDSGTHVSTAVAGTPGYLDPEYYKTNRLNEKSDVYSFGVVLLEIITSRPAISKNEDRTHISQWVSYVVGDGDIRSVVDPGLEGDFEVNSVWKAVEIAMAWVSPTSSQRPNMNQVVTELKDCLAIEVAGKNHIPLTHSAAAVDFSGMFYIASSTESMNPSPR</sequence>
<keyword evidence="3" id="KW-0723">Serine/threonine-protein kinase</keyword>
<dbReference type="SMART" id="SM00220">
    <property type="entry name" value="S_TKc"/>
    <property type="match status" value="1"/>
</dbReference>
<dbReference type="PROSITE" id="PS00107">
    <property type="entry name" value="PROTEIN_KINASE_ATP"/>
    <property type="match status" value="1"/>
</dbReference>
<evidence type="ECO:0000256" key="12">
    <source>
        <dbReference type="ARBA" id="ARBA00022989"/>
    </source>
</evidence>
<evidence type="ECO:0000313" key="20">
    <source>
        <dbReference type="RefSeq" id="XP_060670437.1"/>
    </source>
</evidence>
<dbReference type="Pfam" id="PF12819">
    <property type="entry name" value="Malectin_like"/>
    <property type="match status" value="1"/>
</dbReference>
<keyword evidence="7" id="KW-0732">Signal</keyword>
<evidence type="ECO:0000256" key="5">
    <source>
        <dbReference type="ARBA" id="ARBA00022679"/>
    </source>
</evidence>
<comment type="catalytic activity">
    <reaction evidence="15">
        <text>L-seryl-[protein] + ATP = O-phospho-L-seryl-[protein] + ADP + H(+)</text>
        <dbReference type="Rhea" id="RHEA:17989"/>
        <dbReference type="Rhea" id="RHEA-COMP:9863"/>
        <dbReference type="Rhea" id="RHEA-COMP:11604"/>
        <dbReference type="ChEBI" id="CHEBI:15378"/>
        <dbReference type="ChEBI" id="CHEBI:29999"/>
        <dbReference type="ChEBI" id="CHEBI:30616"/>
        <dbReference type="ChEBI" id="CHEBI:83421"/>
        <dbReference type="ChEBI" id="CHEBI:456216"/>
        <dbReference type="EC" id="2.7.11.1"/>
    </reaction>
</comment>
<dbReference type="PRINTS" id="PR00019">
    <property type="entry name" value="LEURICHRPT"/>
</dbReference>
<protein>
    <recommendedName>
        <fullName evidence="2">non-specific serine/threonine protein kinase</fullName>
        <ecNumber evidence="2">2.7.11.1</ecNumber>
    </recommendedName>
</protein>
<dbReference type="InterPro" id="IPR024788">
    <property type="entry name" value="Malectin-like_Carb-bd_dom"/>
</dbReference>
<dbReference type="InterPro" id="IPR017441">
    <property type="entry name" value="Protein_kinase_ATP_BS"/>
</dbReference>
<keyword evidence="5" id="KW-0808">Transferase</keyword>
<dbReference type="InterPro" id="IPR001611">
    <property type="entry name" value="Leu-rich_rpt"/>
</dbReference>
<dbReference type="InterPro" id="IPR008271">
    <property type="entry name" value="Ser/Thr_kinase_AS"/>
</dbReference>
<name>A0ABM4A138_ZIZJJ</name>
<dbReference type="PANTHER" id="PTHR45631:SF202">
    <property type="entry name" value="SENESCENCE-INDUCED RECEPTOR-LIKE SERINE_THREONINE-PROTEIN KINASE"/>
    <property type="match status" value="1"/>
</dbReference>
<feature type="transmembrane region" description="Helical" evidence="17">
    <location>
        <begin position="556"/>
        <end position="580"/>
    </location>
</feature>
<feature type="domain" description="Protein kinase" evidence="18">
    <location>
        <begin position="614"/>
        <end position="899"/>
    </location>
</feature>
<evidence type="ECO:0000256" key="13">
    <source>
        <dbReference type="ARBA" id="ARBA00023136"/>
    </source>
</evidence>
<keyword evidence="13 17" id="KW-0472">Membrane</keyword>
<evidence type="ECO:0000256" key="10">
    <source>
        <dbReference type="ARBA" id="ARBA00022777"/>
    </source>
</evidence>
<evidence type="ECO:0000313" key="19">
    <source>
        <dbReference type="Proteomes" id="UP001652623"/>
    </source>
</evidence>
<dbReference type="PROSITE" id="PS50011">
    <property type="entry name" value="PROTEIN_KINASE_DOM"/>
    <property type="match status" value="1"/>
</dbReference>
<evidence type="ECO:0000256" key="3">
    <source>
        <dbReference type="ARBA" id="ARBA00022527"/>
    </source>
</evidence>
<evidence type="ECO:0000256" key="15">
    <source>
        <dbReference type="ARBA" id="ARBA00048679"/>
    </source>
</evidence>
<evidence type="ECO:0000256" key="2">
    <source>
        <dbReference type="ARBA" id="ARBA00012513"/>
    </source>
</evidence>
<dbReference type="GeneID" id="107404813"/>
<evidence type="ECO:0000256" key="7">
    <source>
        <dbReference type="ARBA" id="ARBA00022729"/>
    </source>
</evidence>
<dbReference type="SUPFAM" id="SSF56112">
    <property type="entry name" value="Protein kinase-like (PK-like)"/>
    <property type="match status" value="1"/>
</dbReference>
<evidence type="ECO:0000256" key="11">
    <source>
        <dbReference type="ARBA" id="ARBA00022840"/>
    </source>
</evidence>
<keyword evidence="19" id="KW-1185">Reference proteome</keyword>
<evidence type="ECO:0000256" key="9">
    <source>
        <dbReference type="ARBA" id="ARBA00022741"/>
    </source>
</evidence>
<gene>
    <name evidence="20" type="primary">LOC107404813</name>
</gene>
<dbReference type="PANTHER" id="PTHR45631">
    <property type="entry name" value="OS07G0107800 PROTEIN-RELATED"/>
    <property type="match status" value="1"/>
</dbReference>
<dbReference type="Pfam" id="PF00560">
    <property type="entry name" value="LRR_1"/>
    <property type="match status" value="1"/>
</dbReference>
<dbReference type="Gene3D" id="1.10.510.10">
    <property type="entry name" value="Transferase(Phosphotransferase) domain 1"/>
    <property type="match status" value="1"/>
</dbReference>
<evidence type="ECO:0000256" key="8">
    <source>
        <dbReference type="ARBA" id="ARBA00022737"/>
    </source>
</evidence>
<evidence type="ECO:0000256" key="6">
    <source>
        <dbReference type="ARBA" id="ARBA00022692"/>
    </source>
</evidence>
<dbReference type="RefSeq" id="XP_060670437.1">
    <property type="nucleotide sequence ID" value="XM_060814454.1"/>
</dbReference>
<dbReference type="InterPro" id="IPR032675">
    <property type="entry name" value="LRR_dom_sf"/>
</dbReference>